<dbReference type="InterPro" id="IPR046528">
    <property type="entry name" value="DUF6593"/>
</dbReference>
<organism evidence="2 3">
    <name type="scientific">Armillaria borealis</name>
    <dbReference type="NCBI Taxonomy" id="47425"/>
    <lineage>
        <taxon>Eukaryota</taxon>
        <taxon>Fungi</taxon>
        <taxon>Dikarya</taxon>
        <taxon>Basidiomycota</taxon>
        <taxon>Agaricomycotina</taxon>
        <taxon>Agaricomycetes</taxon>
        <taxon>Agaricomycetidae</taxon>
        <taxon>Agaricales</taxon>
        <taxon>Marasmiineae</taxon>
        <taxon>Physalacriaceae</taxon>
        <taxon>Armillaria</taxon>
    </lineage>
</organism>
<evidence type="ECO:0000259" key="1">
    <source>
        <dbReference type="Pfam" id="PF20236"/>
    </source>
</evidence>
<keyword evidence="3" id="KW-1185">Reference proteome</keyword>
<proteinExistence type="predicted"/>
<dbReference type="EMBL" id="JAUEPT010000010">
    <property type="protein sequence ID" value="KAK0448223.1"/>
    <property type="molecule type" value="Genomic_DNA"/>
</dbReference>
<comment type="caution">
    <text evidence="2">The sequence shown here is derived from an EMBL/GenBank/DDBJ whole genome shotgun (WGS) entry which is preliminary data.</text>
</comment>
<protein>
    <recommendedName>
        <fullName evidence="1">DUF6593 domain-containing protein</fullName>
    </recommendedName>
</protein>
<evidence type="ECO:0000313" key="2">
    <source>
        <dbReference type="EMBL" id="KAK0448223.1"/>
    </source>
</evidence>
<dbReference type="Proteomes" id="UP001175226">
    <property type="component" value="Unassembled WGS sequence"/>
</dbReference>
<dbReference type="AlphaFoldDB" id="A0AA39JSX3"/>
<gene>
    <name evidence="2" type="ORF">EV421DRAFT_2008524</name>
</gene>
<feature type="domain" description="DUF6593" evidence="1">
    <location>
        <begin position="42"/>
        <end position="150"/>
    </location>
</feature>
<sequence>MQRGPLPYILEDRTGTNTGSDFDDIYDRLFFRVARSPAQTATMIYNMHRRASRHRDSLPFTQDPIVVLDFLSLSRKFAGSDGREYRWSYRSVDGQEWTCTTGAENYLVAHYDLKKPDVRVYGVSGHTLTIYEAFIHMAVELMTSLTIMRHIAQHNL</sequence>
<accession>A0AA39JSX3</accession>
<name>A0AA39JSX3_9AGAR</name>
<reference evidence="2" key="1">
    <citation type="submission" date="2023-06" db="EMBL/GenBank/DDBJ databases">
        <authorList>
            <consortium name="Lawrence Berkeley National Laboratory"/>
            <person name="Ahrendt S."/>
            <person name="Sahu N."/>
            <person name="Indic B."/>
            <person name="Wong-Bajracharya J."/>
            <person name="Merenyi Z."/>
            <person name="Ke H.-M."/>
            <person name="Monk M."/>
            <person name="Kocsube S."/>
            <person name="Drula E."/>
            <person name="Lipzen A."/>
            <person name="Balint B."/>
            <person name="Henrissat B."/>
            <person name="Andreopoulos B."/>
            <person name="Martin F.M."/>
            <person name="Harder C.B."/>
            <person name="Rigling D."/>
            <person name="Ford K.L."/>
            <person name="Foster G.D."/>
            <person name="Pangilinan J."/>
            <person name="Papanicolaou A."/>
            <person name="Barry K."/>
            <person name="LaButti K."/>
            <person name="Viragh M."/>
            <person name="Koriabine M."/>
            <person name="Yan M."/>
            <person name="Riley R."/>
            <person name="Champramary S."/>
            <person name="Plett K.L."/>
            <person name="Tsai I.J."/>
            <person name="Slot J."/>
            <person name="Sipos G."/>
            <person name="Plett J."/>
            <person name="Nagy L.G."/>
            <person name="Grigoriev I.V."/>
        </authorList>
    </citation>
    <scope>NUCLEOTIDE SEQUENCE</scope>
    <source>
        <strain evidence="2">FPL87.14</strain>
    </source>
</reference>
<dbReference type="Pfam" id="PF20236">
    <property type="entry name" value="DUF6593"/>
    <property type="match status" value="1"/>
</dbReference>
<evidence type="ECO:0000313" key="3">
    <source>
        <dbReference type="Proteomes" id="UP001175226"/>
    </source>
</evidence>